<gene>
    <name evidence="8" type="ORF">LTR25_005729</name>
</gene>
<evidence type="ECO:0000259" key="7">
    <source>
        <dbReference type="Pfam" id="PF01494"/>
    </source>
</evidence>
<keyword evidence="2" id="KW-0285">Flavoprotein</keyword>
<dbReference type="SUPFAM" id="SSF51905">
    <property type="entry name" value="FAD/NAD(P)-binding domain"/>
    <property type="match status" value="1"/>
</dbReference>
<dbReference type="EMBL" id="JAXLQG010000009">
    <property type="protein sequence ID" value="KAK5535827.1"/>
    <property type="molecule type" value="Genomic_DNA"/>
</dbReference>
<sequence>MLPSELFDALDKACPDVTHAGKSIDAVTGERQDGMRGPDGSGQKAWNADRTVMRKILLTGLDDHIEFGKKFERYEFSDDNGITAYFVDGTSVLGKMLVGADGVRSSVRRQLVPEQVMLDTEVRAVFGKTPIGDGSVVPEGIDQGITVISSKPPPHPEVKLFCDGMRFDRSRTNPGVNNVDLPEDYIFWVLLFQSSSVAISAQELLSDKFGGEKSLQLAEELTKTWRESNRAVIVHADPSAVATLAFEMARPDLEGRIGTSTSTTDCRVTLLGDAAHPMPPVGALGANAAFEDAAQLAELLAVAGQSQCQLDEEKLRGFEKDVRDRARRALGQVAGPGRGLLGMKPIEELKPSTLWT</sequence>
<evidence type="ECO:0000313" key="9">
    <source>
        <dbReference type="Proteomes" id="UP001345827"/>
    </source>
</evidence>
<feature type="region of interest" description="Disordered" evidence="6">
    <location>
        <begin position="26"/>
        <end position="45"/>
    </location>
</feature>
<evidence type="ECO:0000313" key="8">
    <source>
        <dbReference type="EMBL" id="KAK5535827.1"/>
    </source>
</evidence>
<accession>A0AAV9Q7W5</accession>
<keyword evidence="9" id="KW-1185">Reference proteome</keyword>
<protein>
    <recommendedName>
        <fullName evidence="7">FAD-binding domain-containing protein</fullName>
    </recommendedName>
</protein>
<evidence type="ECO:0000256" key="4">
    <source>
        <dbReference type="ARBA" id="ARBA00023002"/>
    </source>
</evidence>
<dbReference type="InterPro" id="IPR002938">
    <property type="entry name" value="FAD-bd"/>
</dbReference>
<proteinExistence type="predicted"/>
<evidence type="ECO:0000256" key="3">
    <source>
        <dbReference type="ARBA" id="ARBA00022827"/>
    </source>
</evidence>
<evidence type="ECO:0000256" key="6">
    <source>
        <dbReference type="SAM" id="MobiDB-lite"/>
    </source>
</evidence>
<comment type="caution">
    <text evidence="8">The sequence shown here is derived from an EMBL/GenBank/DDBJ whole genome shotgun (WGS) entry which is preliminary data.</text>
</comment>
<keyword evidence="5" id="KW-0503">Monooxygenase</keyword>
<evidence type="ECO:0000256" key="2">
    <source>
        <dbReference type="ARBA" id="ARBA00022630"/>
    </source>
</evidence>
<comment type="cofactor">
    <cofactor evidence="1">
        <name>FAD</name>
        <dbReference type="ChEBI" id="CHEBI:57692"/>
    </cofactor>
</comment>
<keyword evidence="3" id="KW-0274">FAD</keyword>
<dbReference type="GO" id="GO:0004497">
    <property type="term" value="F:monooxygenase activity"/>
    <property type="evidence" value="ECO:0007669"/>
    <property type="project" value="UniProtKB-KW"/>
</dbReference>
<dbReference type="Pfam" id="PF01494">
    <property type="entry name" value="FAD_binding_3"/>
    <property type="match status" value="1"/>
</dbReference>
<reference evidence="8 9" key="1">
    <citation type="submission" date="2023-06" db="EMBL/GenBank/DDBJ databases">
        <title>Black Yeasts Isolated from many extreme environments.</title>
        <authorList>
            <person name="Coleine C."/>
            <person name="Stajich J.E."/>
            <person name="Selbmann L."/>
        </authorList>
    </citation>
    <scope>NUCLEOTIDE SEQUENCE [LARGE SCALE GENOMIC DNA]</scope>
    <source>
        <strain evidence="8 9">CCFEE 5887</strain>
    </source>
</reference>
<feature type="domain" description="FAD-binding" evidence="7">
    <location>
        <begin position="245"/>
        <end position="306"/>
    </location>
</feature>
<dbReference type="AlphaFoldDB" id="A0AAV9Q7W5"/>
<dbReference type="InterPro" id="IPR036188">
    <property type="entry name" value="FAD/NAD-bd_sf"/>
</dbReference>
<dbReference type="Proteomes" id="UP001345827">
    <property type="component" value="Unassembled WGS sequence"/>
</dbReference>
<organism evidence="8 9">
    <name type="scientific">Vermiconidia calcicola</name>
    <dbReference type="NCBI Taxonomy" id="1690605"/>
    <lineage>
        <taxon>Eukaryota</taxon>
        <taxon>Fungi</taxon>
        <taxon>Dikarya</taxon>
        <taxon>Ascomycota</taxon>
        <taxon>Pezizomycotina</taxon>
        <taxon>Dothideomycetes</taxon>
        <taxon>Dothideomycetidae</taxon>
        <taxon>Mycosphaerellales</taxon>
        <taxon>Extremaceae</taxon>
        <taxon>Vermiconidia</taxon>
    </lineage>
</organism>
<evidence type="ECO:0000256" key="1">
    <source>
        <dbReference type="ARBA" id="ARBA00001974"/>
    </source>
</evidence>
<dbReference type="PANTHER" id="PTHR47178">
    <property type="entry name" value="MONOOXYGENASE, FAD-BINDING"/>
    <property type="match status" value="1"/>
</dbReference>
<dbReference type="Gene3D" id="3.50.50.60">
    <property type="entry name" value="FAD/NAD(P)-binding domain"/>
    <property type="match status" value="1"/>
</dbReference>
<dbReference type="PANTHER" id="PTHR47178:SF5">
    <property type="entry name" value="FAD-BINDING DOMAIN-CONTAINING PROTEIN"/>
    <property type="match status" value="1"/>
</dbReference>
<keyword evidence="4" id="KW-0560">Oxidoreductase</keyword>
<dbReference type="GO" id="GO:0071949">
    <property type="term" value="F:FAD binding"/>
    <property type="evidence" value="ECO:0007669"/>
    <property type="project" value="InterPro"/>
</dbReference>
<evidence type="ECO:0000256" key="5">
    <source>
        <dbReference type="ARBA" id="ARBA00023033"/>
    </source>
</evidence>
<name>A0AAV9Q7W5_9PEZI</name>